<accession>A0A381ZMZ1</accession>
<proteinExistence type="predicted"/>
<reference evidence="1" key="1">
    <citation type="submission" date="2018-05" db="EMBL/GenBank/DDBJ databases">
        <authorList>
            <person name="Lanie J.A."/>
            <person name="Ng W.-L."/>
            <person name="Kazmierczak K.M."/>
            <person name="Andrzejewski T.M."/>
            <person name="Davidsen T.M."/>
            <person name="Wayne K.J."/>
            <person name="Tettelin H."/>
            <person name="Glass J.I."/>
            <person name="Rusch D."/>
            <person name="Podicherti R."/>
            <person name="Tsui H.-C.T."/>
            <person name="Winkler M.E."/>
        </authorList>
    </citation>
    <scope>NUCLEOTIDE SEQUENCE</scope>
</reference>
<sequence length="137" mass="15994">MGIFSRKPAYCTICNKQISHKNKAKKEWGVKSPLCSDCYLDQMRQAYDASIRKKCVSCGIAAKVTDLWEPRWQWDMEGLLCKKCFDEKELNFNKMKDFCSVCGNKLGLFRHNPKSSWKIKGQLCRNCWDTAKTQHEK</sequence>
<evidence type="ECO:0000313" key="1">
    <source>
        <dbReference type="EMBL" id="SVA90579.1"/>
    </source>
</evidence>
<organism evidence="1">
    <name type="scientific">marine metagenome</name>
    <dbReference type="NCBI Taxonomy" id="408172"/>
    <lineage>
        <taxon>unclassified sequences</taxon>
        <taxon>metagenomes</taxon>
        <taxon>ecological metagenomes</taxon>
    </lineage>
</organism>
<name>A0A381ZMZ1_9ZZZZ</name>
<gene>
    <name evidence="1" type="ORF">METZ01_LOCUS143433</name>
</gene>
<protein>
    <submittedName>
        <fullName evidence="1">Uncharacterized protein</fullName>
    </submittedName>
</protein>
<dbReference type="AlphaFoldDB" id="A0A381ZMZ1"/>
<dbReference type="EMBL" id="UINC01021949">
    <property type="protein sequence ID" value="SVA90579.1"/>
    <property type="molecule type" value="Genomic_DNA"/>
</dbReference>